<dbReference type="GO" id="GO:0007411">
    <property type="term" value="P:axon guidance"/>
    <property type="evidence" value="ECO:0007669"/>
    <property type="project" value="Ensembl"/>
</dbReference>
<dbReference type="PANTHER" id="PTHR11920">
    <property type="entry name" value="GUANYLYL CYCLASE"/>
    <property type="match status" value="1"/>
</dbReference>
<comment type="subcellular location">
    <subcellularLocation>
        <location evidence="1">Membrane</location>
        <topology evidence="1">Single-pass type I membrane protein</topology>
    </subcellularLocation>
</comment>
<keyword evidence="12 14" id="KW-0141">cGMP biosynthesis</keyword>
<keyword evidence="4 16" id="KW-0732">Signal</keyword>
<keyword evidence="9" id="KW-0675">Receptor</keyword>
<name>A0AAQ4QKF3_GASAC</name>
<keyword evidence="20" id="KW-1185">Reference proteome</keyword>
<evidence type="ECO:0000256" key="15">
    <source>
        <dbReference type="SAM" id="Phobius"/>
    </source>
</evidence>
<evidence type="ECO:0000313" key="20">
    <source>
        <dbReference type="Proteomes" id="UP000007635"/>
    </source>
</evidence>
<dbReference type="Gene3D" id="1.10.510.10">
    <property type="entry name" value="Transferase(Phosphotransferase) domain 1"/>
    <property type="match status" value="1"/>
</dbReference>
<evidence type="ECO:0000256" key="8">
    <source>
        <dbReference type="ARBA" id="ARBA00023136"/>
    </source>
</evidence>
<dbReference type="GO" id="GO:0005886">
    <property type="term" value="C:plasma membrane"/>
    <property type="evidence" value="ECO:0007669"/>
    <property type="project" value="TreeGrafter"/>
</dbReference>
<feature type="domain" description="Guanylate cyclase" evidence="18">
    <location>
        <begin position="868"/>
        <end position="998"/>
    </location>
</feature>
<evidence type="ECO:0000256" key="16">
    <source>
        <dbReference type="SAM" id="SignalP"/>
    </source>
</evidence>
<evidence type="ECO:0000259" key="18">
    <source>
        <dbReference type="PROSITE" id="PS50125"/>
    </source>
</evidence>
<evidence type="ECO:0000256" key="3">
    <source>
        <dbReference type="ARBA" id="ARBA00022692"/>
    </source>
</evidence>
<dbReference type="Gene3D" id="3.30.70.1230">
    <property type="entry name" value="Nucleotide cyclase"/>
    <property type="match status" value="1"/>
</dbReference>
<dbReference type="Gene3D" id="6.10.250.780">
    <property type="match status" value="1"/>
</dbReference>
<keyword evidence="3 15" id="KW-0812">Transmembrane</keyword>
<dbReference type="InterPro" id="IPR001828">
    <property type="entry name" value="ANF_lig-bd_rcpt"/>
</dbReference>
<evidence type="ECO:0000256" key="14">
    <source>
        <dbReference type="RuleBase" id="RU003431"/>
    </source>
</evidence>
<evidence type="ECO:0000256" key="7">
    <source>
        <dbReference type="ARBA" id="ARBA00023134"/>
    </source>
</evidence>
<dbReference type="CDD" id="cd07302">
    <property type="entry name" value="CHD"/>
    <property type="match status" value="1"/>
</dbReference>
<dbReference type="Pfam" id="PF00211">
    <property type="entry name" value="Guanylate_cyc"/>
    <property type="match status" value="1"/>
</dbReference>
<dbReference type="InterPro" id="IPR001245">
    <property type="entry name" value="Ser-Thr/Tyr_kinase_cat_dom"/>
</dbReference>
<evidence type="ECO:0000256" key="5">
    <source>
        <dbReference type="ARBA" id="ARBA00022741"/>
    </source>
</evidence>
<reference evidence="19" key="2">
    <citation type="submission" date="2025-08" db="UniProtKB">
        <authorList>
            <consortium name="Ensembl"/>
        </authorList>
    </citation>
    <scope>IDENTIFICATION</scope>
</reference>
<sequence>MSKRVITSLLTSLTTCLASDSSQQFSKHSQTSSKCNTRQSRRPLLHGHFLFSRPNKCIRVTLAAILPLTNTDYAWAWPRVAPALFQAVRLVNSDPWLLPGLKLQLVHGSSENRDGFCSDSMAPLAAVDLKLSHDPWAFVGPGCDYSSSPVARFTTHWEVPMVTAGARAVGFEHFAAVTNTGPTHRKLGEFGVRIQEAMGWRQHAMLLFSDNKDANDDRPCYFAVEGLYTQLGQHNVSIRERVLQADNLDYKEEVQQIRDNGRVVYLCCSWDILRNLMVQFWKDGVELEDYIFFFIDLFAEGLGGRGPVRPWFRGDPYDFAARQAFRPQNLEYRQFVETLKNDYNLIAAGFHDGVMMYSQALNETLNEQRTGSEPGAVRRPRGSVVTKRMWNRTFSGVMGPVEMDEFGDRQMDFAVWDTIDVESGEFQVVCVYNSSMKQLIMQGGRSFQWPGGSPPPDVPKCGFKNDKPACLARTVTMHQMVSIVICFVFVIIVTVTVFIYRKLKLESELAAQLWRVSWDDVQMSNLDLVLRRTCSRLTLSLKGSNCGSLMTMEGNFQIYTKTGYYKGNLAAIKYMNKKRIELTRKVLFELKHMRDVQNEHLTRFIGACIDPPNMCIITEYCPRGSLQILMESDSITLDWMFRSLSSMTSVMCCCCQGMLFLHNSVMVSHGNLKSSNCVVDGRFVVKITDYGLESLRPSSFPEDTYAYYARKLWTAPELMRTDTAPPCGTQRGDVYSFSIILHEVALLRGVFYLDSLTMTPKGQCVHPRGPKTTGLIHGLQYRQSVLSTCPICLPCLFRGYGSNILDNPSVSYEQYANNLEELVEERTQAYHEEKRKAEALLYQILPHSVAEQLKRGETVQAEAFDSVTIYFSDIIGFTAMSAESTPLQVVTLLNDLYTCFDAIIDNFDVYKVETIGDAYMVVSGLPVRNGKLHGREVARMSLALLDTVKSFRVRHRANQQLRVRIGIHSGPVCAGVVGLKMPRYCLFGDTVNTASRMESNGEALRIHVSEATREVLKEFNCFQLEYRGEIEMKGKGSMKTFWLLGEEETGSHRGEEETK</sequence>
<dbReference type="PRINTS" id="PR00255">
    <property type="entry name" value="NATPEPTIDER"/>
</dbReference>
<keyword evidence="7" id="KW-0342">GTP-binding</keyword>
<evidence type="ECO:0000256" key="1">
    <source>
        <dbReference type="ARBA" id="ARBA00004479"/>
    </source>
</evidence>
<dbReference type="PROSITE" id="PS50125">
    <property type="entry name" value="GUANYLATE_CYCLASE_2"/>
    <property type="match status" value="1"/>
</dbReference>
<dbReference type="GO" id="GO:0004672">
    <property type="term" value="F:protein kinase activity"/>
    <property type="evidence" value="ECO:0007669"/>
    <property type="project" value="InterPro"/>
</dbReference>
<dbReference type="GO" id="GO:0001653">
    <property type="term" value="F:peptide receptor activity"/>
    <property type="evidence" value="ECO:0007669"/>
    <property type="project" value="TreeGrafter"/>
</dbReference>
<dbReference type="Ensembl" id="ENSGACT00000061852.1">
    <property type="protein sequence ID" value="ENSGACP00000051746.1"/>
    <property type="gene ID" value="ENSGACG00000010362.2"/>
</dbReference>
<keyword evidence="5" id="KW-0547">Nucleotide-binding</keyword>
<evidence type="ECO:0000256" key="11">
    <source>
        <dbReference type="ARBA" id="ARBA00023239"/>
    </source>
</evidence>
<reference evidence="19 20" key="1">
    <citation type="journal article" date="2021" name="G3 (Bethesda)">
        <title>Improved contiguity of the threespine stickleback genome using long-read sequencing.</title>
        <authorList>
            <person name="Nath S."/>
            <person name="Shaw D.E."/>
            <person name="White M.A."/>
        </authorList>
    </citation>
    <scope>NUCLEOTIDE SEQUENCE [LARGE SCALE GENOMIC DNA]</scope>
    <source>
        <strain evidence="19 20">Lake Benthic</strain>
    </source>
</reference>
<dbReference type="PROSITE" id="PS00452">
    <property type="entry name" value="GUANYLATE_CYCLASE_1"/>
    <property type="match status" value="1"/>
</dbReference>
<evidence type="ECO:0000256" key="2">
    <source>
        <dbReference type="ARBA" id="ARBA00012202"/>
    </source>
</evidence>
<feature type="transmembrane region" description="Helical" evidence="15">
    <location>
        <begin position="480"/>
        <end position="500"/>
    </location>
</feature>
<dbReference type="FunFam" id="3.30.70.1230:FF:000004">
    <property type="entry name" value="Guanylate cyclase"/>
    <property type="match status" value="1"/>
</dbReference>
<dbReference type="FunFam" id="3.30.200.20:FF:001106">
    <property type="entry name" value="Guanylate cyclase"/>
    <property type="match status" value="1"/>
</dbReference>
<dbReference type="GO" id="GO:0005524">
    <property type="term" value="F:ATP binding"/>
    <property type="evidence" value="ECO:0007669"/>
    <property type="project" value="InterPro"/>
</dbReference>
<keyword evidence="8 15" id="KW-0472">Membrane</keyword>
<feature type="chain" id="PRO_5042829988" description="Guanylate cyclase" evidence="16">
    <location>
        <begin position="19"/>
        <end position="1059"/>
    </location>
</feature>
<comment type="similarity">
    <text evidence="13">Belongs to the adenylyl cyclase class-4/guanylyl cyclase family.</text>
</comment>
<dbReference type="Proteomes" id="UP000007635">
    <property type="component" value="Chromosome X"/>
</dbReference>
<protein>
    <recommendedName>
        <fullName evidence="2 14">Guanylate cyclase</fullName>
        <ecNumber evidence="2 14">4.6.1.2</ecNumber>
    </recommendedName>
</protein>
<dbReference type="SUPFAM" id="SSF53822">
    <property type="entry name" value="Periplasmic binding protein-like I"/>
    <property type="match status" value="1"/>
</dbReference>
<proteinExistence type="inferred from homology"/>
<dbReference type="GO" id="GO:0060038">
    <property type="term" value="P:cardiac muscle cell proliferation"/>
    <property type="evidence" value="ECO:0007669"/>
    <property type="project" value="Ensembl"/>
</dbReference>
<evidence type="ECO:0000259" key="17">
    <source>
        <dbReference type="PROSITE" id="PS50011"/>
    </source>
</evidence>
<evidence type="ECO:0000256" key="13">
    <source>
        <dbReference type="RuleBase" id="RU000405"/>
    </source>
</evidence>
<feature type="signal peptide" evidence="16">
    <location>
        <begin position="1"/>
        <end position="18"/>
    </location>
</feature>
<dbReference type="GO" id="GO:0035556">
    <property type="term" value="P:intracellular signal transduction"/>
    <property type="evidence" value="ECO:0007669"/>
    <property type="project" value="InterPro"/>
</dbReference>
<evidence type="ECO:0000256" key="9">
    <source>
        <dbReference type="ARBA" id="ARBA00023170"/>
    </source>
</evidence>
<keyword evidence="10" id="KW-0325">Glycoprotein</keyword>
<dbReference type="GO" id="GO:0005525">
    <property type="term" value="F:GTP binding"/>
    <property type="evidence" value="ECO:0007669"/>
    <property type="project" value="UniProtKB-KW"/>
</dbReference>
<dbReference type="InterPro" id="IPR018297">
    <property type="entry name" value="A/G_cyclase_CS"/>
</dbReference>
<dbReference type="InterPro" id="IPR000719">
    <property type="entry name" value="Prot_kinase_dom"/>
</dbReference>
<dbReference type="Pfam" id="PF01094">
    <property type="entry name" value="ANF_receptor"/>
    <property type="match status" value="1"/>
</dbReference>
<dbReference type="InterPro" id="IPR001054">
    <property type="entry name" value="A/G_cyclase"/>
</dbReference>
<accession>A0AAQ4QKF3</accession>
<evidence type="ECO:0000256" key="10">
    <source>
        <dbReference type="ARBA" id="ARBA00023180"/>
    </source>
</evidence>
<dbReference type="GeneTree" id="ENSGT00940000156985"/>
<dbReference type="InterPro" id="IPR029787">
    <property type="entry name" value="Nucleotide_cyclase"/>
</dbReference>
<dbReference type="InterPro" id="IPR050401">
    <property type="entry name" value="Cyclic_nucleotide_synthase"/>
</dbReference>
<evidence type="ECO:0000256" key="6">
    <source>
        <dbReference type="ARBA" id="ARBA00022989"/>
    </source>
</evidence>
<organism evidence="19 20">
    <name type="scientific">Gasterosteus aculeatus aculeatus</name>
    <name type="common">three-spined stickleback</name>
    <dbReference type="NCBI Taxonomy" id="481459"/>
    <lineage>
        <taxon>Eukaryota</taxon>
        <taxon>Metazoa</taxon>
        <taxon>Chordata</taxon>
        <taxon>Craniata</taxon>
        <taxon>Vertebrata</taxon>
        <taxon>Euteleostomi</taxon>
        <taxon>Actinopterygii</taxon>
        <taxon>Neopterygii</taxon>
        <taxon>Teleostei</taxon>
        <taxon>Neoteleostei</taxon>
        <taxon>Acanthomorphata</taxon>
        <taxon>Eupercaria</taxon>
        <taxon>Perciformes</taxon>
        <taxon>Cottioidei</taxon>
        <taxon>Gasterosteales</taxon>
        <taxon>Gasterosteidae</taxon>
        <taxon>Gasterosteus</taxon>
    </lineage>
</organism>
<dbReference type="InterPro" id="IPR011009">
    <property type="entry name" value="Kinase-like_dom_sf"/>
</dbReference>
<reference evidence="19" key="3">
    <citation type="submission" date="2025-09" db="UniProtKB">
        <authorList>
            <consortium name="Ensembl"/>
        </authorList>
    </citation>
    <scope>IDENTIFICATION</scope>
</reference>
<dbReference type="GO" id="GO:0007168">
    <property type="term" value="P:receptor guanylyl cyclase signaling pathway"/>
    <property type="evidence" value="ECO:0007669"/>
    <property type="project" value="TreeGrafter"/>
</dbReference>
<dbReference type="GO" id="GO:0004383">
    <property type="term" value="F:guanylate cyclase activity"/>
    <property type="evidence" value="ECO:0007669"/>
    <property type="project" value="UniProtKB-EC"/>
</dbReference>
<dbReference type="Gene3D" id="3.40.50.2300">
    <property type="match status" value="3"/>
</dbReference>
<dbReference type="AlphaFoldDB" id="A0AAQ4QKF3"/>
<dbReference type="SMART" id="SM00044">
    <property type="entry name" value="CYCc"/>
    <property type="match status" value="1"/>
</dbReference>
<dbReference type="PROSITE" id="PS50011">
    <property type="entry name" value="PROTEIN_KINASE_DOM"/>
    <property type="match status" value="1"/>
</dbReference>
<keyword evidence="11 13" id="KW-0456">Lyase</keyword>
<feature type="domain" description="Protein kinase" evidence="17">
    <location>
        <begin position="535"/>
        <end position="850"/>
    </location>
</feature>
<dbReference type="InterPro" id="IPR028082">
    <property type="entry name" value="Peripla_BP_I"/>
</dbReference>
<dbReference type="EC" id="4.6.1.2" evidence="2 14"/>
<keyword evidence="6 15" id="KW-1133">Transmembrane helix</keyword>
<dbReference type="Pfam" id="PF07714">
    <property type="entry name" value="PK_Tyr_Ser-Thr"/>
    <property type="match status" value="1"/>
</dbReference>
<evidence type="ECO:0000256" key="4">
    <source>
        <dbReference type="ARBA" id="ARBA00022729"/>
    </source>
</evidence>
<dbReference type="GO" id="GO:0004016">
    <property type="term" value="F:adenylate cyclase activity"/>
    <property type="evidence" value="ECO:0007669"/>
    <property type="project" value="TreeGrafter"/>
</dbReference>
<dbReference type="PANTHER" id="PTHR11920:SF491">
    <property type="entry name" value="GUANYLATE CYCLASE"/>
    <property type="match status" value="1"/>
</dbReference>
<dbReference type="SUPFAM" id="SSF56112">
    <property type="entry name" value="Protein kinase-like (PK-like)"/>
    <property type="match status" value="1"/>
</dbReference>
<evidence type="ECO:0000256" key="12">
    <source>
        <dbReference type="ARBA" id="ARBA00023293"/>
    </source>
</evidence>
<dbReference type="InterPro" id="IPR001170">
    <property type="entry name" value="ANPR/GUC"/>
</dbReference>
<evidence type="ECO:0000313" key="19">
    <source>
        <dbReference type="Ensembl" id="ENSGACP00000051746.1"/>
    </source>
</evidence>
<comment type="catalytic activity">
    <reaction evidence="14">
        <text>GTP = 3',5'-cyclic GMP + diphosphate</text>
        <dbReference type="Rhea" id="RHEA:13665"/>
        <dbReference type="ChEBI" id="CHEBI:33019"/>
        <dbReference type="ChEBI" id="CHEBI:37565"/>
        <dbReference type="ChEBI" id="CHEBI:57746"/>
        <dbReference type="EC" id="4.6.1.2"/>
    </reaction>
</comment>
<dbReference type="SUPFAM" id="SSF55073">
    <property type="entry name" value="Nucleotide cyclase"/>
    <property type="match status" value="1"/>
</dbReference>